<feature type="non-terminal residue" evidence="2">
    <location>
        <position position="1"/>
    </location>
</feature>
<feature type="non-terminal residue" evidence="2">
    <location>
        <position position="372"/>
    </location>
</feature>
<dbReference type="Proteomes" id="UP001189429">
    <property type="component" value="Unassembled WGS sequence"/>
</dbReference>
<sequence>AQRSRLRNLEEDDVDITKGTGRQALEEKQAAPQREYRGSTRSICQRLADTETKPGAHYLITKPPARREVEIKGEARAADRPKEKYIDTMKAATFSEIWSCGEIPREKHTGTLQELRQQALDTECPHWSVEDPDETLKGEPDRGRGVDVLNRADIRRVPCEGRQATVDQFNACEQQLMRQWQILRSLAMVKPMPAKGGMALALLPQLVRAWEPLHGPAASARAKDRELCRGAAVASISFPSGAMRGAIADECCDERRPNELYEKTQGDAWSNARLAAETAQAASIAAATDAGDVALSAGNANSRQVAGRPTAGMGPYFWTDTETTRIKWQMQSDQQEPQTGTRWTCSRWSQSGNGRADKKVKHTDNPMKKHSK</sequence>
<evidence type="ECO:0000313" key="3">
    <source>
        <dbReference type="Proteomes" id="UP001189429"/>
    </source>
</evidence>
<organism evidence="2 3">
    <name type="scientific">Prorocentrum cordatum</name>
    <dbReference type="NCBI Taxonomy" id="2364126"/>
    <lineage>
        <taxon>Eukaryota</taxon>
        <taxon>Sar</taxon>
        <taxon>Alveolata</taxon>
        <taxon>Dinophyceae</taxon>
        <taxon>Prorocentrales</taxon>
        <taxon>Prorocentraceae</taxon>
        <taxon>Prorocentrum</taxon>
    </lineage>
</organism>
<evidence type="ECO:0000256" key="1">
    <source>
        <dbReference type="SAM" id="MobiDB-lite"/>
    </source>
</evidence>
<protein>
    <submittedName>
        <fullName evidence="2">Uncharacterized protein</fullName>
    </submittedName>
</protein>
<dbReference type="EMBL" id="CAUYUJ010005369">
    <property type="protein sequence ID" value="CAK0813391.1"/>
    <property type="molecule type" value="Genomic_DNA"/>
</dbReference>
<feature type="region of interest" description="Disordered" evidence="1">
    <location>
        <begin position="329"/>
        <end position="372"/>
    </location>
</feature>
<gene>
    <name evidence="2" type="ORF">PCOR1329_LOCUS17340</name>
</gene>
<proteinExistence type="predicted"/>
<feature type="compositionally biased region" description="Basic and acidic residues" evidence="1">
    <location>
        <begin position="362"/>
        <end position="372"/>
    </location>
</feature>
<evidence type="ECO:0000313" key="2">
    <source>
        <dbReference type="EMBL" id="CAK0813391.1"/>
    </source>
</evidence>
<feature type="compositionally biased region" description="Basic and acidic residues" evidence="1">
    <location>
        <begin position="24"/>
        <end position="38"/>
    </location>
</feature>
<reference evidence="2" key="1">
    <citation type="submission" date="2023-10" db="EMBL/GenBank/DDBJ databases">
        <authorList>
            <person name="Chen Y."/>
            <person name="Shah S."/>
            <person name="Dougan E. K."/>
            <person name="Thang M."/>
            <person name="Chan C."/>
        </authorList>
    </citation>
    <scope>NUCLEOTIDE SEQUENCE [LARGE SCALE GENOMIC DNA]</scope>
</reference>
<name>A0ABN9R3P2_9DINO</name>
<comment type="caution">
    <text evidence="2">The sequence shown here is derived from an EMBL/GenBank/DDBJ whole genome shotgun (WGS) entry which is preliminary data.</text>
</comment>
<keyword evidence="3" id="KW-1185">Reference proteome</keyword>
<feature type="compositionally biased region" description="Polar residues" evidence="1">
    <location>
        <begin position="329"/>
        <end position="353"/>
    </location>
</feature>
<feature type="region of interest" description="Disordered" evidence="1">
    <location>
        <begin position="1"/>
        <end position="40"/>
    </location>
</feature>
<accession>A0ABN9R3P2</accession>